<name>A0A6J7AU67_9ZZZZ</name>
<protein>
    <submittedName>
        <fullName evidence="1">Unannotated protein</fullName>
    </submittedName>
</protein>
<sequence length="160" mass="17077">MVRQRRIDRAGRDNRVVAGTGGAQLAHSDLQQVAHLLLCQAVGKPGRNVGECLIGDCTGSCHQLDLAVVLDPSFALDDTHRGHQRRRELLRPTGVLLEADVRRLEPDGGSPRSAVAHMGQGGRRGAADQHLAHHSCVAHLPGRLVAVAAVRHECQPAGVD</sequence>
<dbReference type="AlphaFoldDB" id="A0A6J7AU67"/>
<accession>A0A6J7AU67</accession>
<organism evidence="1">
    <name type="scientific">freshwater metagenome</name>
    <dbReference type="NCBI Taxonomy" id="449393"/>
    <lineage>
        <taxon>unclassified sequences</taxon>
        <taxon>metagenomes</taxon>
        <taxon>ecological metagenomes</taxon>
    </lineage>
</organism>
<proteinExistence type="predicted"/>
<reference evidence="1" key="1">
    <citation type="submission" date="2020-05" db="EMBL/GenBank/DDBJ databases">
        <authorList>
            <person name="Chiriac C."/>
            <person name="Salcher M."/>
            <person name="Ghai R."/>
            <person name="Kavagutti S V."/>
        </authorList>
    </citation>
    <scope>NUCLEOTIDE SEQUENCE</scope>
</reference>
<dbReference type="EMBL" id="CAFAAV010000340">
    <property type="protein sequence ID" value="CAB4835838.1"/>
    <property type="molecule type" value="Genomic_DNA"/>
</dbReference>
<evidence type="ECO:0000313" key="1">
    <source>
        <dbReference type="EMBL" id="CAB4835838.1"/>
    </source>
</evidence>
<gene>
    <name evidence="1" type="ORF">UFOPK3099_02899</name>
</gene>